<accession>A0A067NPB3</accession>
<dbReference type="VEuPathDB" id="FungiDB:PLEOSDRAFT_1039760"/>
<gene>
    <name evidence="2" type="ORF">PLEOSDRAFT_1039760</name>
</gene>
<dbReference type="InterPro" id="IPR046528">
    <property type="entry name" value="DUF6593"/>
</dbReference>
<dbReference type="AlphaFoldDB" id="A0A067NPB3"/>
<evidence type="ECO:0000313" key="3">
    <source>
        <dbReference type="Proteomes" id="UP000027073"/>
    </source>
</evidence>
<proteinExistence type="predicted"/>
<dbReference type="EMBL" id="KL198007">
    <property type="protein sequence ID" value="KDQ29903.1"/>
    <property type="molecule type" value="Genomic_DNA"/>
</dbReference>
<feature type="domain" description="DUF6593" evidence="1">
    <location>
        <begin position="34"/>
        <end position="179"/>
    </location>
</feature>
<dbReference type="InParanoid" id="A0A067NPB3"/>
<evidence type="ECO:0000259" key="1">
    <source>
        <dbReference type="Pfam" id="PF20236"/>
    </source>
</evidence>
<dbReference type="HOGENOM" id="CLU_096875_0_0_1"/>
<protein>
    <recommendedName>
        <fullName evidence="1">DUF6593 domain-containing protein</fullName>
    </recommendedName>
</protein>
<dbReference type="Proteomes" id="UP000027073">
    <property type="component" value="Unassembled WGS sequence"/>
</dbReference>
<organism evidence="2 3">
    <name type="scientific">Pleurotus ostreatus (strain PC15)</name>
    <name type="common">Oyster mushroom</name>
    <dbReference type="NCBI Taxonomy" id="1137138"/>
    <lineage>
        <taxon>Eukaryota</taxon>
        <taxon>Fungi</taxon>
        <taxon>Dikarya</taxon>
        <taxon>Basidiomycota</taxon>
        <taxon>Agaricomycotina</taxon>
        <taxon>Agaricomycetes</taxon>
        <taxon>Agaricomycetidae</taxon>
        <taxon>Agaricales</taxon>
        <taxon>Pleurotineae</taxon>
        <taxon>Pleurotaceae</taxon>
        <taxon>Pleurotus</taxon>
    </lineage>
</organism>
<name>A0A067NPB3_PLEO1</name>
<evidence type="ECO:0000313" key="2">
    <source>
        <dbReference type="EMBL" id="KDQ29903.1"/>
    </source>
</evidence>
<reference evidence="3" key="1">
    <citation type="journal article" date="2014" name="Proc. Natl. Acad. Sci. U.S.A.">
        <title>Extensive sampling of basidiomycete genomes demonstrates inadequacy of the white-rot/brown-rot paradigm for wood decay fungi.</title>
        <authorList>
            <person name="Riley R."/>
            <person name="Salamov A.A."/>
            <person name="Brown D.W."/>
            <person name="Nagy L.G."/>
            <person name="Floudas D."/>
            <person name="Held B.W."/>
            <person name="Levasseur A."/>
            <person name="Lombard V."/>
            <person name="Morin E."/>
            <person name="Otillar R."/>
            <person name="Lindquist E.A."/>
            <person name="Sun H."/>
            <person name="LaButti K.M."/>
            <person name="Schmutz J."/>
            <person name="Jabbour D."/>
            <person name="Luo H."/>
            <person name="Baker S.E."/>
            <person name="Pisabarro A.G."/>
            <person name="Walton J.D."/>
            <person name="Blanchette R.A."/>
            <person name="Henrissat B."/>
            <person name="Martin F."/>
            <person name="Cullen D."/>
            <person name="Hibbett D.S."/>
            <person name="Grigoriev I.V."/>
        </authorList>
    </citation>
    <scope>NUCLEOTIDE SEQUENCE [LARGE SCALE GENOMIC DNA]</scope>
    <source>
        <strain evidence="3">PC15</strain>
    </source>
</reference>
<dbReference type="OrthoDB" id="3242031at2759"/>
<sequence>MVSYGLSYFLEDMTGKLTGSEFVDIYGRMRLTLRRTTLDTTRAAYMIFNTTSSPSYSPHATTKPLAALDFGPNNTLGTINFPPNVCIPMQKYLTKTSSGSSKSRRFRASDGQEYCWTYRGQMDQEWACTNSSGHVVAYYSLKPHGEPEYAGSSGCSLTVEEAYPHLAPEFLASLLIMRHIAAHNL</sequence>
<dbReference type="Pfam" id="PF20236">
    <property type="entry name" value="DUF6593"/>
    <property type="match status" value="1"/>
</dbReference>